<dbReference type="RefSeq" id="WP_146923074.1">
    <property type="nucleotide sequence ID" value="NZ_CP042430.1"/>
</dbReference>
<evidence type="ECO:0000313" key="3">
    <source>
        <dbReference type="Proteomes" id="UP000321805"/>
    </source>
</evidence>
<dbReference type="PANTHER" id="PTHR12110">
    <property type="entry name" value="HYDROXYPYRUVATE ISOMERASE"/>
    <property type="match status" value="1"/>
</dbReference>
<protein>
    <submittedName>
        <fullName evidence="2">Sugar phosphate isomerase/epimerase</fullName>
    </submittedName>
</protein>
<accession>A0A5B8UB79</accession>
<evidence type="ECO:0000259" key="1">
    <source>
        <dbReference type="Pfam" id="PF01261"/>
    </source>
</evidence>
<sequence length="336" mass="36648">MSRPVSLFTGQWADRPLRSVAARAAAWGFDGLELCCWGEHYDVARALSDPPYVIARRRLLERCGLVCSAIAAHLVGQAVCDVPIDARHRAILPARVWGDGEPEGVRRRAAAEMADTARAAAAIGAQVVVGFTGSAIWHALAGFPPISDTAVDAGYADFAERWRPILDVFAAEGVRFALEVHPGEIAYDHWTTERAFAALDHPAFALNFDPSHLHWQHVDPAGFVRAHGGRIINVHAKDTALRLDGRNGLLSSHLPFGDGRRGWDFRSTGRGQIDFEEIIRALDDVGYDGPIAIEWEDAGMDRELAAQDALRFVRSLQRTPSGQRFDAAFAADDGGN</sequence>
<dbReference type="Pfam" id="PF01261">
    <property type="entry name" value="AP_endonuc_2"/>
    <property type="match status" value="1"/>
</dbReference>
<name>A0A5B8UB79_9ACTN</name>
<dbReference type="InterPro" id="IPR050312">
    <property type="entry name" value="IolE/XylAMocC-like"/>
</dbReference>
<dbReference type="PANTHER" id="PTHR12110:SF21">
    <property type="entry name" value="XYLOSE ISOMERASE-LIKE TIM BARREL DOMAIN-CONTAINING PROTEIN"/>
    <property type="match status" value="1"/>
</dbReference>
<dbReference type="InterPro" id="IPR036237">
    <property type="entry name" value="Xyl_isomerase-like_sf"/>
</dbReference>
<dbReference type="EMBL" id="CP042430">
    <property type="protein sequence ID" value="QEC50443.1"/>
    <property type="molecule type" value="Genomic_DNA"/>
</dbReference>
<dbReference type="GO" id="GO:0016853">
    <property type="term" value="F:isomerase activity"/>
    <property type="evidence" value="ECO:0007669"/>
    <property type="project" value="UniProtKB-KW"/>
</dbReference>
<gene>
    <name evidence="2" type="ORF">FSW04_24565</name>
</gene>
<feature type="domain" description="Xylose isomerase-like TIM barrel" evidence="1">
    <location>
        <begin position="22"/>
        <end position="315"/>
    </location>
</feature>
<dbReference type="Gene3D" id="3.20.20.150">
    <property type="entry name" value="Divalent-metal-dependent TIM barrel enzymes"/>
    <property type="match status" value="1"/>
</dbReference>
<dbReference type="Proteomes" id="UP000321805">
    <property type="component" value="Chromosome"/>
</dbReference>
<keyword evidence="2" id="KW-0413">Isomerase</keyword>
<dbReference type="SUPFAM" id="SSF51658">
    <property type="entry name" value="Xylose isomerase-like"/>
    <property type="match status" value="1"/>
</dbReference>
<organism evidence="2 3">
    <name type="scientific">Baekduia soli</name>
    <dbReference type="NCBI Taxonomy" id="496014"/>
    <lineage>
        <taxon>Bacteria</taxon>
        <taxon>Bacillati</taxon>
        <taxon>Actinomycetota</taxon>
        <taxon>Thermoleophilia</taxon>
        <taxon>Solirubrobacterales</taxon>
        <taxon>Baekduiaceae</taxon>
        <taxon>Baekduia</taxon>
    </lineage>
</organism>
<dbReference type="KEGG" id="bsol:FSW04_24565"/>
<dbReference type="AlphaFoldDB" id="A0A5B8UB79"/>
<dbReference type="OrthoDB" id="9779184at2"/>
<reference evidence="2 3" key="1">
    <citation type="journal article" date="2018" name="J. Microbiol.">
        <title>Baekduia soli gen. nov., sp. nov., a novel bacterium isolated from the soil of Baekdu Mountain and proposal of a novel family name, Baekduiaceae fam. nov.</title>
        <authorList>
            <person name="An D.S."/>
            <person name="Siddiqi M.Z."/>
            <person name="Kim K.H."/>
            <person name="Yu H.S."/>
            <person name="Im W.T."/>
        </authorList>
    </citation>
    <scope>NUCLEOTIDE SEQUENCE [LARGE SCALE GENOMIC DNA]</scope>
    <source>
        <strain evidence="2 3">BR7-21</strain>
    </source>
</reference>
<evidence type="ECO:0000313" key="2">
    <source>
        <dbReference type="EMBL" id="QEC50443.1"/>
    </source>
</evidence>
<dbReference type="InterPro" id="IPR013022">
    <property type="entry name" value="Xyl_isomerase-like_TIM-brl"/>
</dbReference>
<keyword evidence="3" id="KW-1185">Reference proteome</keyword>
<proteinExistence type="predicted"/>